<dbReference type="AlphaFoldDB" id="B0DY94"/>
<name>B0DY94_LACBS</name>
<dbReference type="RefSeq" id="XP_001888909.1">
    <property type="nucleotide sequence ID" value="XM_001888874.1"/>
</dbReference>
<gene>
    <name evidence="1" type="ORF">LACBIDRAFT_334156</name>
</gene>
<sequence length="205" mass="22590">MSSPCASRSNSTLGSQKYLTKSQEAKLQLQGQGGAAILPTQPAPVFVYTQERTTPHPPPSTELLDLDPNSPRARGLCHKYNIKVVSDDSIGDRTGMVAKVVQAILKPRGKEEARMGGSGINTHKTEDRTGLNRYILAEHQPQLKRREGAFSKKKWLHAIIKYTLKKARSEATEEPMTSTFITDLSLGLHLKSNVVQPHEHGGWQG</sequence>
<keyword evidence="2" id="KW-1185">Reference proteome</keyword>
<evidence type="ECO:0000313" key="2">
    <source>
        <dbReference type="Proteomes" id="UP000001194"/>
    </source>
</evidence>
<dbReference type="HOGENOM" id="CLU_1337706_0_0_1"/>
<accession>B0DY94</accession>
<dbReference type="GeneID" id="6084558"/>
<proteinExistence type="predicted"/>
<evidence type="ECO:0000313" key="1">
    <source>
        <dbReference type="EMBL" id="EDR00350.1"/>
    </source>
</evidence>
<organism evidence="2">
    <name type="scientific">Laccaria bicolor (strain S238N-H82 / ATCC MYA-4686)</name>
    <name type="common">Bicoloured deceiver</name>
    <name type="synonym">Laccaria laccata var. bicolor</name>
    <dbReference type="NCBI Taxonomy" id="486041"/>
    <lineage>
        <taxon>Eukaryota</taxon>
        <taxon>Fungi</taxon>
        <taxon>Dikarya</taxon>
        <taxon>Basidiomycota</taxon>
        <taxon>Agaricomycotina</taxon>
        <taxon>Agaricomycetes</taxon>
        <taxon>Agaricomycetidae</taxon>
        <taxon>Agaricales</taxon>
        <taxon>Agaricineae</taxon>
        <taxon>Hydnangiaceae</taxon>
        <taxon>Laccaria</taxon>
    </lineage>
</organism>
<protein>
    <submittedName>
        <fullName evidence="1">Predicted protein</fullName>
    </submittedName>
</protein>
<dbReference type="Proteomes" id="UP000001194">
    <property type="component" value="Unassembled WGS sequence"/>
</dbReference>
<reference evidence="1 2" key="1">
    <citation type="journal article" date="2008" name="Nature">
        <title>The genome of Laccaria bicolor provides insights into mycorrhizal symbiosis.</title>
        <authorList>
            <person name="Martin F."/>
            <person name="Aerts A."/>
            <person name="Ahren D."/>
            <person name="Brun A."/>
            <person name="Danchin E.G.J."/>
            <person name="Duchaussoy F."/>
            <person name="Gibon J."/>
            <person name="Kohler A."/>
            <person name="Lindquist E."/>
            <person name="Pereda V."/>
            <person name="Salamov A."/>
            <person name="Shapiro H.J."/>
            <person name="Wuyts J."/>
            <person name="Blaudez D."/>
            <person name="Buee M."/>
            <person name="Brokstein P."/>
            <person name="Canbaeck B."/>
            <person name="Cohen D."/>
            <person name="Courty P.E."/>
            <person name="Coutinho P.M."/>
            <person name="Delaruelle C."/>
            <person name="Detter J.C."/>
            <person name="Deveau A."/>
            <person name="DiFazio S."/>
            <person name="Duplessis S."/>
            <person name="Fraissinet-Tachet L."/>
            <person name="Lucic E."/>
            <person name="Frey-Klett P."/>
            <person name="Fourrey C."/>
            <person name="Feussner I."/>
            <person name="Gay G."/>
            <person name="Grimwood J."/>
            <person name="Hoegger P.J."/>
            <person name="Jain P."/>
            <person name="Kilaru S."/>
            <person name="Labbe J."/>
            <person name="Lin Y.C."/>
            <person name="Legue V."/>
            <person name="Le Tacon F."/>
            <person name="Marmeisse R."/>
            <person name="Melayah D."/>
            <person name="Montanini B."/>
            <person name="Muratet M."/>
            <person name="Nehls U."/>
            <person name="Niculita-Hirzel H."/>
            <person name="Oudot-Le Secq M.P."/>
            <person name="Peter M."/>
            <person name="Quesneville H."/>
            <person name="Rajashekar B."/>
            <person name="Reich M."/>
            <person name="Rouhier N."/>
            <person name="Schmutz J."/>
            <person name="Yin T."/>
            <person name="Chalot M."/>
            <person name="Henrissat B."/>
            <person name="Kuees U."/>
            <person name="Lucas S."/>
            <person name="Van de Peer Y."/>
            <person name="Podila G.K."/>
            <person name="Polle A."/>
            <person name="Pukkila P.J."/>
            <person name="Richardson P.M."/>
            <person name="Rouze P."/>
            <person name="Sanders I.R."/>
            <person name="Stajich J.E."/>
            <person name="Tunlid A."/>
            <person name="Tuskan G."/>
            <person name="Grigoriev I.V."/>
        </authorList>
    </citation>
    <scope>NUCLEOTIDE SEQUENCE [LARGE SCALE GENOMIC DNA]</scope>
    <source>
        <strain evidence="2">S238N-H82 / ATCC MYA-4686</strain>
    </source>
</reference>
<dbReference type="KEGG" id="lbc:LACBIDRAFT_334156"/>
<dbReference type="EMBL" id="DS547150">
    <property type="protein sequence ID" value="EDR00350.1"/>
    <property type="molecule type" value="Genomic_DNA"/>
</dbReference>
<dbReference type="InParanoid" id="B0DY94"/>